<evidence type="ECO:0000259" key="3">
    <source>
        <dbReference type="Pfam" id="PF17775"/>
    </source>
</evidence>
<evidence type="ECO:0000313" key="4">
    <source>
        <dbReference type="EMBL" id="MCX2978874.1"/>
    </source>
</evidence>
<dbReference type="HAMAP" id="MF_00612">
    <property type="entry name" value="UPF0225"/>
    <property type="match status" value="1"/>
</dbReference>
<dbReference type="Pfam" id="PF17775">
    <property type="entry name" value="YchJ_M-like"/>
    <property type="match status" value="1"/>
</dbReference>
<gene>
    <name evidence="4" type="ORF">EYC82_16065</name>
</gene>
<reference evidence="4" key="1">
    <citation type="submission" date="2019-02" db="EMBL/GenBank/DDBJ databases">
        <authorList>
            <person name="Li S.-H."/>
        </authorList>
    </citation>
    <scope>NUCLEOTIDE SEQUENCE</scope>
    <source>
        <strain evidence="4">IMCC11814</strain>
    </source>
</reference>
<dbReference type="InterPro" id="IPR048469">
    <property type="entry name" value="YchJ-like_M"/>
</dbReference>
<evidence type="ECO:0000313" key="5">
    <source>
        <dbReference type="Proteomes" id="UP001143304"/>
    </source>
</evidence>
<evidence type="ECO:0000256" key="1">
    <source>
        <dbReference type="ARBA" id="ARBA00010839"/>
    </source>
</evidence>
<dbReference type="EMBL" id="SHNO01000001">
    <property type="protein sequence ID" value="MCX2978874.1"/>
    <property type="molecule type" value="Genomic_DNA"/>
</dbReference>
<comment type="similarity">
    <text evidence="1 2">Belongs to the UPF0225 family.</text>
</comment>
<dbReference type="RefSeq" id="WP_279250567.1">
    <property type="nucleotide sequence ID" value="NZ_SHNO01000001.1"/>
</dbReference>
<organism evidence="4 5">
    <name type="scientific">Candidatus Marimicrobium litorale</name>
    <dbReference type="NCBI Taxonomy" id="2518991"/>
    <lineage>
        <taxon>Bacteria</taxon>
        <taxon>Pseudomonadati</taxon>
        <taxon>Pseudomonadota</taxon>
        <taxon>Gammaproteobacteria</taxon>
        <taxon>Cellvibrionales</taxon>
        <taxon>Halieaceae</taxon>
        <taxon>Marimicrobium</taxon>
    </lineage>
</organism>
<proteinExistence type="inferred from homology"/>
<keyword evidence="5" id="KW-1185">Reference proteome</keyword>
<dbReference type="PANTHER" id="PTHR33747">
    <property type="entry name" value="UPF0225 PROTEIN SCO1677"/>
    <property type="match status" value="1"/>
</dbReference>
<dbReference type="InterPro" id="IPR032710">
    <property type="entry name" value="NTF2-like_dom_sf"/>
</dbReference>
<feature type="domain" description="YchJ-like middle NTF2-like" evidence="3">
    <location>
        <begin position="37"/>
        <end position="131"/>
    </location>
</feature>
<accession>A0ABT3TA01</accession>
<dbReference type="PANTHER" id="PTHR33747:SF1">
    <property type="entry name" value="ADENYLATE CYCLASE-ASSOCIATED CAP C-TERMINAL DOMAIN-CONTAINING PROTEIN"/>
    <property type="match status" value="1"/>
</dbReference>
<dbReference type="InterPro" id="IPR004027">
    <property type="entry name" value="SEC_C_motif"/>
</dbReference>
<comment type="caution">
    <text evidence="4">The sequence shown here is derived from an EMBL/GenBank/DDBJ whole genome shotgun (WGS) entry which is preliminary data.</text>
</comment>
<dbReference type="Pfam" id="PF02810">
    <property type="entry name" value="SEC-C"/>
    <property type="match status" value="1"/>
</dbReference>
<sequence>MTIKKPQVDSAVCPCGSEANYSRCCGRYLVCGETPQTAEQLMRSRYCAFVACDEPYLLATWHPGTRPSKVSLEGKHRWLGLSVRTAELGGASDLTGTVEFVARFKVDGKGHRLHEISQFEKIDGRWYYLEGQHL</sequence>
<name>A0ABT3TA01_9GAMM</name>
<evidence type="ECO:0000256" key="2">
    <source>
        <dbReference type="HAMAP-Rule" id="MF_00612"/>
    </source>
</evidence>
<dbReference type="Proteomes" id="UP001143304">
    <property type="component" value="Unassembled WGS sequence"/>
</dbReference>
<protein>
    <recommendedName>
        <fullName evidence="2">UPF0225 protein EYC82_16065</fullName>
    </recommendedName>
</protein>
<dbReference type="InterPro" id="IPR023006">
    <property type="entry name" value="YchJ-like"/>
</dbReference>
<dbReference type="SUPFAM" id="SSF54427">
    <property type="entry name" value="NTF2-like"/>
    <property type="match status" value="1"/>
</dbReference>
<dbReference type="Gene3D" id="3.10.450.50">
    <property type="match status" value="1"/>
</dbReference>